<comment type="caution">
    <text evidence="1">The sequence shown here is derived from an EMBL/GenBank/DDBJ whole genome shotgun (WGS) entry which is preliminary data.</text>
</comment>
<name>A0AAE1AGX4_9GAST</name>
<organism evidence="1 2">
    <name type="scientific">Elysia crispata</name>
    <name type="common">lettuce slug</name>
    <dbReference type="NCBI Taxonomy" id="231223"/>
    <lineage>
        <taxon>Eukaryota</taxon>
        <taxon>Metazoa</taxon>
        <taxon>Spiralia</taxon>
        <taxon>Lophotrochozoa</taxon>
        <taxon>Mollusca</taxon>
        <taxon>Gastropoda</taxon>
        <taxon>Heterobranchia</taxon>
        <taxon>Euthyneura</taxon>
        <taxon>Panpulmonata</taxon>
        <taxon>Sacoglossa</taxon>
        <taxon>Placobranchoidea</taxon>
        <taxon>Plakobranchidae</taxon>
        <taxon>Elysia</taxon>
    </lineage>
</organism>
<sequence>MVCGVVRYEDECSTVRDDTSYYVLHQTGPRRKLLTSQVRLKILSPHVTSGQLVDPCT</sequence>
<reference evidence="1" key="1">
    <citation type="journal article" date="2023" name="G3 (Bethesda)">
        <title>A reference genome for the long-term kleptoplast-retaining sea slug Elysia crispata morphotype clarki.</title>
        <authorList>
            <person name="Eastman K.E."/>
            <person name="Pendleton A.L."/>
            <person name="Shaikh M.A."/>
            <person name="Suttiyut T."/>
            <person name="Ogas R."/>
            <person name="Tomko P."/>
            <person name="Gavelis G."/>
            <person name="Widhalm J.R."/>
            <person name="Wisecaver J.H."/>
        </authorList>
    </citation>
    <scope>NUCLEOTIDE SEQUENCE</scope>
    <source>
        <strain evidence="1">ECLA1</strain>
    </source>
</reference>
<dbReference type="Proteomes" id="UP001283361">
    <property type="component" value="Unassembled WGS sequence"/>
</dbReference>
<gene>
    <name evidence="1" type="ORF">RRG08_032388</name>
</gene>
<proteinExistence type="predicted"/>
<evidence type="ECO:0000313" key="2">
    <source>
        <dbReference type="Proteomes" id="UP001283361"/>
    </source>
</evidence>
<evidence type="ECO:0000313" key="1">
    <source>
        <dbReference type="EMBL" id="KAK3787432.1"/>
    </source>
</evidence>
<keyword evidence="2" id="KW-1185">Reference proteome</keyword>
<protein>
    <submittedName>
        <fullName evidence="1">Uncharacterized protein</fullName>
    </submittedName>
</protein>
<dbReference type="EMBL" id="JAWDGP010001865">
    <property type="protein sequence ID" value="KAK3787432.1"/>
    <property type="molecule type" value="Genomic_DNA"/>
</dbReference>
<accession>A0AAE1AGX4</accession>
<dbReference type="AlphaFoldDB" id="A0AAE1AGX4"/>